<evidence type="ECO:0000313" key="4">
    <source>
        <dbReference type="Proteomes" id="UP000245207"/>
    </source>
</evidence>
<proteinExistence type="predicted"/>
<feature type="compositionally biased region" description="Low complexity" evidence="1">
    <location>
        <begin position="503"/>
        <end position="516"/>
    </location>
</feature>
<accession>A0A2U1MU51</accession>
<evidence type="ECO:0000313" key="3">
    <source>
        <dbReference type="EMBL" id="PWA64778.1"/>
    </source>
</evidence>
<sequence length="727" mass="80437">MGQMQVNPLDEPSPLGLRLRKSPSLLDLIQMRLNSSSNSGLQTKEQKSYTSKHEGDLVAKCYFAKHKLVWEVLDGGLKNKIEIQWSDIMALKATYPDDGPGTLDIVLTRQPLFFRETNPQPRKHTLWQATSDFTGGQASLHRRHCLQCPQGLLGKHYEKLIQCDPRLNFLSQQAEVELESPYFEARKSVFDEPNESIEHNLSSEAPSTRELRGTTSSGGQSSSSRSEFYDPAGRPSESLRETPSPSSVMDTSASEEMRIAEMKGLGSWDQMQVPGLHPSMSMSDLVNHIENRITKNRTSGDDHPLSHEEQDSLKILEDISRCLFNDAQYGSSTSDEKSIMSRVDSLCCLLQKDPATLHDSKGEKATDGGNGKLIAGKGIFETTHFVESVTGNNAPEDSPILEDDDKKTPGMPRNDSVGELLLNLPRIASLPQRHCLQCPQGLLGKHYEKLIQCDPRLNFLSQQAEVELESPYFEARKSVFDEPNESIEHNLSSEAPSTRELRGTTSSGGQSSSSRSEFYDPAGRPSESLRETPSPSSVMDTSASEEMRIAEMKGLGSWDQMQVPGLHPSMSMSDLVNHIENRITKNRTSGDDHPLSHEEQDSLKILEDISRCLFNDAQYGSSTSDEKSIMSRVDSLCCLLQKDPATLHDSKGEKATDGGNGKLIAGKGIFETTHFVESVTGNNAPEDSPILEDDDKKTPGMPRNDSVGELLLNLPRIASLPQFFFNP</sequence>
<dbReference type="Pfam" id="PF24818">
    <property type="entry name" value="PH_TRF2_HOY1"/>
    <property type="match status" value="1"/>
</dbReference>
<feature type="region of interest" description="Disordered" evidence="1">
    <location>
        <begin position="481"/>
        <end position="544"/>
    </location>
</feature>
<comment type="caution">
    <text evidence="3">The sequence shown here is derived from an EMBL/GenBank/DDBJ whole genome shotgun (WGS) entry which is preliminary data.</text>
</comment>
<dbReference type="PANTHER" id="PTHR33494:SF29">
    <property type="match status" value="1"/>
</dbReference>
<keyword evidence="4" id="KW-1185">Reference proteome</keyword>
<feature type="region of interest" description="Disordered" evidence="1">
    <location>
        <begin position="191"/>
        <end position="254"/>
    </location>
</feature>
<dbReference type="EMBL" id="PKPP01004354">
    <property type="protein sequence ID" value="PWA64778.1"/>
    <property type="molecule type" value="Genomic_DNA"/>
</dbReference>
<feature type="compositionally biased region" description="Polar residues" evidence="1">
    <location>
        <begin position="531"/>
        <end position="544"/>
    </location>
</feature>
<dbReference type="Proteomes" id="UP000245207">
    <property type="component" value="Unassembled WGS sequence"/>
</dbReference>
<feature type="domain" description="TRF2/HOY1 PH-like" evidence="2">
    <location>
        <begin position="48"/>
        <end position="153"/>
    </location>
</feature>
<dbReference type="PANTHER" id="PTHR33494">
    <property type="entry name" value="OS02G0793800 PROTEIN"/>
    <property type="match status" value="1"/>
</dbReference>
<reference evidence="3 4" key="1">
    <citation type="journal article" date="2018" name="Mol. Plant">
        <title>The genome of Artemisia annua provides insight into the evolution of Asteraceae family and artemisinin biosynthesis.</title>
        <authorList>
            <person name="Shen Q."/>
            <person name="Zhang L."/>
            <person name="Liao Z."/>
            <person name="Wang S."/>
            <person name="Yan T."/>
            <person name="Shi P."/>
            <person name="Liu M."/>
            <person name="Fu X."/>
            <person name="Pan Q."/>
            <person name="Wang Y."/>
            <person name="Lv Z."/>
            <person name="Lu X."/>
            <person name="Zhang F."/>
            <person name="Jiang W."/>
            <person name="Ma Y."/>
            <person name="Chen M."/>
            <person name="Hao X."/>
            <person name="Li L."/>
            <person name="Tang Y."/>
            <person name="Lv G."/>
            <person name="Zhou Y."/>
            <person name="Sun X."/>
            <person name="Brodelius P.E."/>
            <person name="Rose J.K.C."/>
            <person name="Tang K."/>
        </authorList>
    </citation>
    <scope>NUCLEOTIDE SEQUENCE [LARGE SCALE GENOMIC DNA]</scope>
    <source>
        <strain evidence="4">cv. Huhao1</strain>
        <tissue evidence="3">Leaf</tissue>
    </source>
</reference>
<dbReference type="OrthoDB" id="1516808at2759"/>
<evidence type="ECO:0000259" key="2">
    <source>
        <dbReference type="Pfam" id="PF24818"/>
    </source>
</evidence>
<feature type="region of interest" description="Disordered" evidence="1">
    <location>
        <begin position="389"/>
        <end position="409"/>
    </location>
</feature>
<dbReference type="InterPro" id="IPR057939">
    <property type="entry name" value="TRF2_HOY1_PH"/>
</dbReference>
<dbReference type="AlphaFoldDB" id="A0A2U1MU51"/>
<organism evidence="3 4">
    <name type="scientific">Artemisia annua</name>
    <name type="common">Sweet wormwood</name>
    <dbReference type="NCBI Taxonomy" id="35608"/>
    <lineage>
        <taxon>Eukaryota</taxon>
        <taxon>Viridiplantae</taxon>
        <taxon>Streptophyta</taxon>
        <taxon>Embryophyta</taxon>
        <taxon>Tracheophyta</taxon>
        <taxon>Spermatophyta</taxon>
        <taxon>Magnoliopsida</taxon>
        <taxon>eudicotyledons</taxon>
        <taxon>Gunneridae</taxon>
        <taxon>Pentapetalae</taxon>
        <taxon>asterids</taxon>
        <taxon>campanulids</taxon>
        <taxon>Asterales</taxon>
        <taxon>Asteraceae</taxon>
        <taxon>Asteroideae</taxon>
        <taxon>Anthemideae</taxon>
        <taxon>Artemisiinae</taxon>
        <taxon>Artemisia</taxon>
    </lineage>
</organism>
<feature type="compositionally biased region" description="Low complexity" evidence="1">
    <location>
        <begin position="213"/>
        <end position="226"/>
    </location>
</feature>
<gene>
    <name evidence="3" type="ORF">CTI12_AA341660</name>
</gene>
<feature type="compositionally biased region" description="Polar residues" evidence="1">
    <location>
        <begin position="241"/>
        <end position="254"/>
    </location>
</feature>
<evidence type="ECO:0000256" key="1">
    <source>
        <dbReference type="SAM" id="MobiDB-lite"/>
    </source>
</evidence>
<dbReference type="STRING" id="35608.A0A2U1MU51"/>
<name>A0A2U1MU51_ARTAN</name>
<protein>
    <recommendedName>
        <fullName evidence="2">TRF2/HOY1 PH-like domain-containing protein</fullName>
    </recommendedName>
</protein>
<feature type="region of interest" description="Disordered" evidence="1">
    <location>
        <begin position="679"/>
        <end position="703"/>
    </location>
</feature>